<name>A0A0F9M4Q3_9ZZZZ</name>
<accession>A0A0F9M4Q3</accession>
<dbReference type="EMBL" id="LAZR01005349">
    <property type="protein sequence ID" value="KKN00669.1"/>
    <property type="molecule type" value="Genomic_DNA"/>
</dbReference>
<feature type="domain" description="2TM" evidence="2">
    <location>
        <begin position="90"/>
        <end position="138"/>
    </location>
</feature>
<sequence>MSDVSGFSDESLRSIAAQKVNYRFFVKIHITVFLLVNILLFIINLLSTPKFPWIVFPFFSWLIGVTLHILTYLLYARGIYPIAKRSVIYNVNSFIFVMLLLFITNYITSPGIYWVLFPTIFWGGLVILHIIIYIRYFSTKIENNGKVKSRKERAIEKELEKMRKRQINRNNR</sequence>
<dbReference type="InterPro" id="IPR025698">
    <property type="entry name" value="2TM_dom"/>
</dbReference>
<keyword evidence="1" id="KW-1133">Transmembrane helix</keyword>
<feature type="domain" description="2TM" evidence="2">
    <location>
        <begin position="27"/>
        <end position="71"/>
    </location>
</feature>
<feature type="transmembrane region" description="Helical" evidence="1">
    <location>
        <begin position="87"/>
        <end position="107"/>
    </location>
</feature>
<evidence type="ECO:0000256" key="1">
    <source>
        <dbReference type="SAM" id="Phobius"/>
    </source>
</evidence>
<dbReference type="SUPFAM" id="SSF103473">
    <property type="entry name" value="MFS general substrate transporter"/>
    <property type="match status" value="1"/>
</dbReference>
<dbReference type="AlphaFoldDB" id="A0A0F9M4Q3"/>
<keyword evidence="1" id="KW-0812">Transmembrane</keyword>
<reference evidence="3" key="1">
    <citation type="journal article" date="2015" name="Nature">
        <title>Complex archaea that bridge the gap between prokaryotes and eukaryotes.</title>
        <authorList>
            <person name="Spang A."/>
            <person name="Saw J.H."/>
            <person name="Jorgensen S.L."/>
            <person name="Zaremba-Niedzwiedzka K."/>
            <person name="Martijn J."/>
            <person name="Lind A.E."/>
            <person name="van Eijk R."/>
            <person name="Schleper C."/>
            <person name="Guy L."/>
            <person name="Ettema T.J."/>
        </authorList>
    </citation>
    <scope>NUCLEOTIDE SEQUENCE</scope>
</reference>
<feature type="transmembrane region" description="Helical" evidence="1">
    <location>
        <begin position="24"/>
        <end position="47"/>
    </location>
</feature>
<dbReference type="InterPro" id="IPR036259">
    <property type="entry name" value="MFS_trans_sf"/>
</dbReference>
<organism evidence="3">
    <name type="scientific">marine sediment metagenome</name>
    <dbReference type="NCBI Taxonomy" id="412755"/>
    <lineage>
        <taxon>unclassified sequences</taxon>
        <taxon>metagenomes</taxon>
        <taxon>ecological metagenomes</taxon>
    </lineage>
</organism>
<keyword evidence="1" id="KW-0472">Membrane</keyword>
<evidence type="ECO:0000259" key="2">
    <source>
        <dbReference type="Pfam" id="PF13239"/>
    </source>
</evidence>
<feature type="transmembrane region" description="Helical" evidence="1">
    <location>
        <begin position="113"/>
        <end position="134"/>
    </location>
</feature>
<feature type="transmembrane region" description="Helical" evidence="1">
    <location>
        <begin position="53"/>
        <end position="75"/>
    </location>
</feature>
<comment type="caution">
    <text evidence="3">The sequence shown here is derived from an EMBL/GenBank/DDBJ whole genome shotgun (WGS) entry which is preliminary data.</text>
</comment>
<evidence type="ECO:0000313" key="3">
    <source>
        <dbReference type="EMBL" id="KKN00669.1"/>
    </source>
</evidence>
<gene>
    <name evidence="3" type="ORF">LCGC14_1135500</name>
</gene>
<proteinExistence type="predicted"/>
<dbReference type="Pfam" id="PF13239">
    <property type="entry name" value="2TM"/>
    <property type="match status" value="2"/>
</dbReference>
<protein>
    <recommendedName>
        <fullName evidence="2">2TM domain-containing protein</fullName>
    </recommendedName>
</protein>